<evidence type="ECO:0000259" key="7">
    <source>
        <dbReference type="Pfam" id="PF00931"/>
    </source>
</evidence>
<evidence type="ECO:0000256" key="2">
    <source>
        <dbReference type="ARBA" id="ARBA00022614"/>
    </source>
</evidence>
<feature type="domain" description="NB-ARC" evidence="7">
    <location>
        <begin position="177"/>
        <end position="350"/>
    </location>
</feature>
<keyword evidence="13" id="KW-1185">Reference proteome</keyword>
<dbReference type="InterPro" id="IPR032675">
    <property type="entry name" value="LRR_dom_sf"/>
</dbReference>
<dbReference type="InterPro" id="IPR041118">
    <property type="entry name" value="Rx_N"/>
</dbReference>
<dbReference type="Proteomes" id="UP000215914">
    <property type="component" value="Chromosome 11"/>
</dbReference>
<keyword evidence="2" id="KW-0433">Leucine-rich repeat</keyword>
<feature type="domain" description="Disease resistance N-terminal" evidence="8">
    <location>
        <begin position="8"/>
        <end position="98"/>
    </location>
</feature>
<evidence type="ECO:0000313" key="11">
    <source>
        <dbReference type="EMBL" id="KAF5783870.1"/>
    </source>
</evidence>
<dbReference type="OrthoDB" id="27842at2759"/>
<dbReference type="InterPro" id="IPR042197">
    <property type="entry name" value="Apaf_helical"/>
</dbReference>
<dbReference type="EMBL" id="CM007900">
    <property type="protein sequence ID" value="OTG09060.1"/>
    <property type="molecule type" value="Genomic_DNA"/>
</dbReference>
<sequence>MAIGEVFIGAFITVLFEKLASGDLIRLARSAGIHPELNKLKTNLALIRAVLADAGEKHIRDRSVQLWLNELQHLAYEIDDVLDELATEAMRRQLNKESYANASTSTSTKLKFIPSKLHAIKYGLKMRSKLEGIATKLRELVEEKNLLGLEDDAERPKRGSRRSEETSLLPIVVIGRESDKEALLGKLLGSESSNSQTPTVNVVSIVGLGGIGKTTLAQLVYNDKKVKEQFELMAWVCVSDEFDVFGINKAIFQAVGGGNQDFASLNLLQVALSEKLSKKKFLLVLDDVWNENYKEWELLQRPFYVGAPGSKVLVTTRKTMVASVMGSVQTYPLEILSDEEALSLFAQYALGKPNFDSRPTIKLHGEAIVKKCGGLPLALRTLGWVLRTKSNDEEWEELLNSELWNLQNESEILPALRLSYYDLPGHLKQMFVYCCLFPKDYIFDKDELVLLWMAEGFLGQPKGDKLVESFGGECFEELVSRSFFQHSTNDKSLYTMHDLINDLATSIAGEFFFTLDDKMDVYNSQEALEKVYHLSYIRESYGAYKKYKALQRARRLRTLLAVSLRRLSSWETFYIPNMTLIELLSKLKFLRVVNLANYNITEVPPSVGSLKHMRYLNFSNTQIRCLPEQVGDLVNLQSLLLSSCHELSSLPNSIAKLINLRHLDIANTPRLNKMLLGLGGLTSLQTLPKIIIGGVGDCRISDLKGMLHLRGQLSIEGLHEVKDAMNAKEAHLQQKKGICDLRMEWTDVFDDSRNGKTEYEVLTGLRPSEKLVSLEIVYYGGTKLPSWVGDPSFVCLTRLTLRGCRSCTCLPTLGHLHSLKELFVESMDGLKRLGSDLLRPSSSWHGIAFPSLEVLKFKDMKSWEEWLTSGGETAGAFPCLHQMSIINCPKLDVVAMELIPSLQVLLVKDCSMAVLRGMVGMSKSIATLTMNNIKGLTQLHGETLEHLKAVEDLSIWHCDELTYLWESEATACEILVNLKSLSVGYCASLESFGEKEEHLTLDMKSITQVRIYGCPRLERYRCPNSIEKLEIEECESLVSLGEKEEHLKMGMEFVKEVSIKNCPRLERYMCPNSIQILEISKCPRLERYNCPNSIEKLEIIDCESLVSFGEKEKHLKMGMESVTEVTIGDCPRMESYNCPNSVEKLRIYGCPSLSLTFPTMDDLPSTLKFLEIKRCDNIESILDNGYGFLPFLCLRCLVISDCKNLKSFPHEKLQKLTSLEEIVIWLCPSLDFPFPCGLWPPNLRFLSIGGLKKPISEWGLQNFPPSLFMLHLYGDENSGVVSFGAKTDEEDISSFRLPSSLIYLNIWGFNELESVSEGMEHLTCLQHLNIHNCRQLRDLPETLLPSLSSLVVVGCSPELMKKCSRSRKGKYWPMISQIPHYILD</sequence>
<dbReference type="GO" id="GO:0005524">
    <property type="term" value="F:ATP binding"/>
    <property type="evidence" value="ECO:0007669"/>
    <property type="project" value="UniProtKB-KW"/>
</dbReference>
<dbReference type="Pfam" id="PF18052">
    <property type="entry name" value="Rx_N"/>
    <property type="match status" value="1"/>
</dbReference>
<dbReference type="InterPro" id="IPR002182">
    <property type="entry name" value="NB-ARC"/>
</dbReference>
<dbReference type="InterPro" id="IPR001611">
    <property type="entry name" value="Leu-rich_rpt"/>
</dbReference>
<dbReference type="InterPro" id="IPR036388">
    <property type="entry name" value="WH-like_DNA-bd_sf"/>
</dbReference>
<name>A0A251TD53_HELAN</name>
<evidence type="ECO:0000259" key="10">
    <source>
        <dbReference type="Pfam" id="PF25019"/>
    </source>
</evidence>
<dbReference type="FunCoup" id="A0A251TD53">
    <property type="interactions" value="639"/>
</dbReference>
<evidence type="ECO:0000256" key="3">
    <source>
        <dbReference type="ARBA" id="ARBA00022737"/>
    </source>
</evidence>
<evidence type="ECO:0000313" key="13">
    <source>
        <dbReference type="Proteomes" id="UP000215914"/>
    </source>
</evidence>
<dbReference type="FunFam" id="1.10.10.10:FF:000322">
    <property type="entry name" value="Probable disease resistance protein At1g63360"/>
    <property type="match status" value="1"/>
</dbReference>
<gene>
    <name evidence="12" type="ORF">HannXRQ_Chr11g0348661</name>
    <name evidence="11" type="ORF">HanXRQr2_Chr11g0513021</name>
</gene>
<dbReference type="Gramene" id="mRNA:HanXRQr2_Chr11g0513021">
    <property type="protein sequence ID" value="CDS:HanXRQr2_Chr11g0513021.1"/>
    <property type="gene ID" value="HanXRQr2_Chr11g0513021"/>
</dbReference>
<dbReference type="Pfam" id="PF25019">
    <property type="entry name" value="LRR_R13L1-DRL21"/>
    <property type="match status" value="1"/>
</dbReference>
<dbReference type="SUPFAM" id="SSF52058">
    <property type="entry name" value="L domain-like"/>
    <property type="match status" value="1"/>
</dbReference>
<evidence type="ECO:0000256" key="6">
    <source>
        <dbReference type="ARBA" id="ARBA00022840"/>
    </source>
</evidence>
<dbReference type="PANTHER" id="PTHR36766:SF61">
    <property type="entry name" value="NB-ARC DOMAIN DISEASE RESISTANCE PROTEIN"/>
    <property type="match status" value="1"/>
</dbReference>
<dbReference type="SUPFAM" id="SSF52047">
    <property type="entry name" value="RNI-like"/>
    <property type="match status" value="1"/>
</dbReference>
<dbReference type="Pfam" id="PF23559">
    <property type="entry name" value="WHD_DRP"/>
    <property type="match status" value="1"/>
</dbReference>
<keyword evidence="6" id="KW-0067">ATP-binding</keyword>
<keyword evidence="3" id="KW-0677">Repeat</keyword>
<dbReference type="Gene3D" id="1.20.5.4130">
    <property type="match status" value="1"/>
</dbReference>
<dbReference type="SUPFAM" id="SSF52540">
    <property type="entry name" value="P-loop containing nucleoside triphosphate hydrolases"/>
    <property type="match status" value="1"/>
</dbReference>
<dbReference type="Pfam" id="PF00931">
    <property type="entry name" value="NB-ARC"/>
    <property type="match status" value="1"/>
</dbReference>
<dbReference type="Gene3D" id="1.10.8.430">
    <property type="entry name" value="Helical domain of apoptotic protease-activating factors"/>
    <property type="match status" value="1"/>
</dbReference>
<protein>
    <submittedName>
        <fullName evidence="12">Putative NB-ARC</fullName>
    </submittedName>
    <submittedName>
        <fullName evidence="11">Virus X resistance protein-like, coiled-coil</fullName>
    </submittedName>
</protein>
<dbReference type="InParanoid" id="A0A251TD53"/>
<comment type="similarity">
    <text evidence="1">Belongs to the disease resistance NB-LRR family.</text>
</comment>
<evidence type="ECO:0000259" key="9">
    <source>
        <dbReference type="Pfam" id="PF23559"/>
    </source>
</evidence>
<evidence type="ECO:0000256" key="4">
    <source>
        <dbReference type="ARBA" id="ARBA00022741"/>
    </source>
</evidence>
<dbReference type="Pfam" id="PF13855">
    <property type="entry name" value="LRR_8"/>
    <property type="match status" value="1"/>
</dbReference>
<dbReference type="PRINTS" id="PR00364">
    <property type="entry name" value="DISEASERSIST"/>
</dbReference>
<feature type="domain" description="R13L1/DRL21-like LRR repeat region" evidence="10">
    <location>
        <begin position="700"/>
        <end position="827"/>
    </location>
</feature>
<dbReference type="Gene3D" id="3.80.10.10">
    <property type="entry name" value="Ribonuclease Inhibitor"/>
    <property type="match status" value="5"/>
</dbReference>
<reference evidence="11 13" key="1">
    <citation type="journal article" date="2017" name="Nature">
        <title>The sunflower genome provides insights into oil metabolism, flowering and Asterid evolution.</title>
        <authorList>
            <person name="Badouin H."/>
            <person name="Gouzy J."/>
            <person name="Grassa C.J."/>
            <person name="Murat F."/>
            <person name="Staton S.E."/>
            <person name="Cottret L."/>
            <person name="Lelandais-Briere C."/>
            <person name="Owens G.L."/>
            <person name="Carrere S."/>
            <person name="Mayjonade B."/>
            <person name="Legrand L."/>
            <person name="Gill N."/>
            <person name="Kane N.C."/>
            <person name="Bowers J.E."/>
            <person name="Hubner S."/>
            <person name="Bellec A."/>
            <person name="Berard A."/>
            <person name="Berges H."/>
            <person name="Blanchet N."/>
            <person name="Boniface M.C."/>
            <person name="Brunel D."/>
            <person name="Catrice O."/>
            <person name="Chaidir N."/>
            <person name="Claudel C."/>
            <person name="Donnadieu C."/>
            <person name="Faraut T."/>
            <person name="Fievet G."/>
            <person name="Helmstetter N."/>
            <person name="King M."/>
            <person name="Knapp S.J."/>
            <person name="Lai Z."/>
            <person name="Le Paslier M.C."/>
            <person name="Lippi Y."/>
            <person name="Lorenzon L."/>
            <person name="Mandel J.R."/>
            <person name="Marage G."/>
            <person name="Marchand G."/>
            <person name="Marquand E."/>
            <person name="Bret-Mestries E."/>
            <person name="Morien E."/>
            <person name="Nambeesan S."/>
            <person name="Nguyen T."/>
            <person name="Pegot-Espagnet P."/>
            <person name="Pouilly N."/>
            <person name="Raftis F."/>
            <person name="Sallet E."/>
            <person name="Schiex T."/>
            <person name="Thomas J."/>
            <person name="Vandecasteele C."/>
            <person name="Vares D."/>
            <person name="Vear F."/>
            <person name="Vautrin S."/>
            <person name="Crespi M."/>
            <person name="Mangin B."/>
            <person name="Burke J.M."/>
            <person name="Salse J."/>
            <person name="Munos S."/>
            <person name="Vincourt P."/>
            <person name="Rieseberg L.H."/>
            <person name="Langlade N.B."/>
        </authorList>
    </citation>
    <scope>NUCLEOTIDE SEQUENCE [LARGE SCALE GENOMIC DNA]</scope>
    <source>
        <strain evidence="13">cv. SF193</strain>
        <tissue evidence="11">Leaves</tissue>
    </source>
</reference>
<dbReference type="GO" id="GO:0043531">
    <property type="term" value="F:ADP binding"/>
    <property type="evidence" value="ECO:0007669"/>
    <property type="project" value="InterPro"/>
</dbReference>
<dbReference type="InterPro" id="IPR056789">
    <property type="entry name" value="LRR_R13L1-DRL21"/>
</dbReference>
<dbReference type="GO" id="GO:0051607">
    <property type="term" value="P:defense response to virus"/>
    <property type="evidence" value="ECO:0007669"/>
    <property type="project" value="UniProtKB-ARBA"/>
</dbReference>
<evidence type="ECO:0000259" key="8">
    <source>
        <dbReference type="Pfam" id="PF18052"/>
    </source>
</evidence>
<dbReference type="FunFam" id="3.40.50.300:FF:001091">
    <property type="entry name" value="Probable disease resistance protein At1g61300"/>
    <property type="match status" value="1"/>
</dbReference>
<dbReference type="PANTHER" id="PTHR36766">
    <property type="entry name" value="PLANT BROAD-SPECTRUM MILDEW RESISTANCE PROTEIN RPW8"/>
    <property type="match status" value="1"/>
</dbReference>
<feature type="domain" description="Disease resistance protein winged helix" evidence="9">
    <location>
        <begin position="436"/>
        <end position="504"/>
    </location>
</feature>
<reference evidence="11" key="3">
    <citation type="submission" date="2020-06" db="EMBL/GenBank/DDBJ databases">
        <title>Helianthus annuus Genome sequencing and assembly Release 2.</title>
        <authorList>
            <person name="Gouzy J."/>
            <person name="Langlade N."/>
            <person name="Munos S."/>
        </authorList>
    </citation>
    <scope>NUCLEOTIDE SEQUENCE</scope>
    <source>
        <tissue evidence="11">Leaves</tissue>
    </source>
</reference>
<keyword evidence="5" id="KW-0611">Plant defense</keyword>
<organism evidence="12 13">
    <name type="scientific">Helianthus annuus</name>
    <name type="common">Common sunflower</name>
    <dbReference type="NCBI Taxonomy" id="4232"/>
    <lineage>
        <taxon>Eukaryota</taxon>
        <taxon>Viridiplantae</taxon>
        <taxon>Streptophyta</taxon>
        <taxon>Embryophyta</taxon>
        <taxon>Tracheophyta</taxon>
        <taxon>Spermatophyta</taxon>
        <taxon>Magnoliopsida</taxon>
        <taxon>eudicotyledons</taxon>
        <taxon>Gunneridae</taxon>
        <taxon>Pentapetalae</taxon>
        <taxon>asterids</taxon>
        <taxon>campanulids</taxon>
        <taxon>Asterales</taxon>
        <taxon>Asteraceae</taxon>
        <taxon>Asteroideae</taxon>
        <taxon>Heliantheae alliance</taxon>
        <taxon>Heliantheae</taxon>
        <taxon>Helianthus</taxon>
    </lineage>
</organism>
<accession>A0A251TD53</accession>
<keyword evidence="4" id="KW-0547">Nucleotide-binding</keyword>
<evidence type="ECO:0000256" key="1">
    <source>
        <dbReference type="ARBA" id="ARBA00008894"/>
    </source>
</evidence>
<proteinExistence type="inferred from homology"/>
<dbReference type="InterPro" id="IPR027417">
    <property type="entry name" value="P-loop_NTPase"/>
</dbReference>
<dbReference type="EMBL" id="MNCJ02000326">
    <property type="protein sequence ID" value="KAF5783870.1"/>
    <property type="molecule type" value="Genomic_DNA"/>
</dbReference>
<reference evidence="12" key="2">
    <citation type="submission" date="2017-02" db="EMBL/GenBank/DDBJ databases">
        <title>Sunflower complete genome.</title>
        <authorList>
            <person name="Langlade N."/>
            <person name="Munos S."/>
        </authorList>
    </citation>
    <scope>NUCLEOTIDE SEQUENCE [LARGE SCALE GENOMIC DNA]</scope>
    <source>
        <tissue evidence="12">Leaves</tissue>
    </source>
</reference>
<dbReference type="Gene3D" id="3.40.50.300">
    <property type="entry name" value="P-loop containing nucleotide triphosphate hydrolases"/>
    <property type="match status" value="1"/>
</dbReference>
<evidence type="ECO:0000313" key="12">
    <source>
        <dbReference type="EMBL" id="OTG09060.1"/>
    </source>
</evidence>
<dbReference type="OMA" id="ERTCEAR"/>
<dbReference type="Gene3D" id="1.10.10.10">
    <property type="entry name" value="Winged helix-like DNA-binding domain superfamily/Winged helix DNA-binding domain"/>
    <property type="match status" value="1"/>
</dbReference>
<dbReference type="InterPro" id="IPR058922">
    <property type="entry name" value="WHD_DRP"/>
</dbReference>
<evidence type="ECO:0000256" key="5">
    <source>
        <dbReference type="ARBA" id="ARBA00022821"/>
    </source>
</evidence>